<evidence type="ECO:0000313" key="1">
    <source>
        <dbReference type="EMBL" id="MBD7985558.1"/>
    </source>
</evidence>
<comment type="caution">
    <text evidence="1">The sequence shown here is derived from an EMBL/GenBank/DDBJ whole genome shotgun (WGS) entry which is preliminary data.</text>
</comment>
<keyword evidence="2" id="KW-1185">Reference proteome</keyword>
<protein>
    <submittedName>
        <fullName evidence="1">Uncharacterized protein</fullName>
    </submittedName>
</protein>
<dbReference type="RefSeq" id="WP_191695382.1">
    <property type="nucleotide sequence ID" value="NZ_JACSQN010000012.1"/>
</dbReference>
<proteinExistence type="predicted"/>
<name>A0ABR8UCX3_9BACL</name>
<reference evidence="1 2" key="1">
    <citation type="submission" date="2020-08" db="EMBL/GenBank/DDBJ databases">
        <title>A Genomic Blueprint of the Chicken Gut Microbiome.</title>
        <authorList>
            <person name="Gilroy R."/>
            <person name="Ravi A."/>
            <person name="Getino M."/>
            <person name="Pursley I."/>
            <person name="Horton D.L."/>
            <person name="Alikhan N.-F."/>
            <person name="Baker D."/>
            <person name="Gharbi K."/>
            <person name="Hall N."/>
            <person name="Watson M."/>
            <person name="Adriaenssens E.M."/>
            <person name="Foster-Nyarko E."/>
            <person name="Jarju S."/>
            <person name="Secka A."/>
            <person name="Antonio M."/>
            <person name="Oren A."/>
            <person name="Chaudhuri R."/>
            <person name="La Ragione R.M."/>
            <person name="Hildebrand F."/>
            <person name="Pallen M.J."/>
        </authorList>
    </citation>
    <scope>NUCLEOTIDE SEQUENCE [LARGE SCALE GENOMIC DNA]</scope>
    <source>
        <strain evidence="1 2">Sa2YVA2</strain>
    </source>
</reference>
<accession>A0ABR8UCX3</accession>
<evidence type="ECO:0000313" key="2">
    <source>
        <dbReference type="Proteomes" id="UP000626786"/>
    </source>
</evidence>
<dbReference type="Proteomes" id="UP000626786">
    <property type="component" value="Unassembled WGS sequence"/>
</dbReference>
<gene>
    <name evidence="1" type="ORF">H9649_13265</name>
</gene>
<sequence length="167" mass="19048">MKKNIVRLGIPILLILATYSVWVTFPEQFNQTLQGINYQLGNEEELYEVSIQIDGELRRGLFGGKTFEGVIDIEDEELPIPKGERNVTIKFDSDGRGDIVYYGISNGHPYTHHYASIFANYNFTEITILKGSWNANEGFMITAPAKDYFEALTISNELMRDFLEIPL</sequence>
<dbReference type="EMBL" id="JACSQN010000012">
    <property type="protein sequence ID" value="MBD7985558.1"/>
    <property type="molecule type" value="Genomic_DNA"/>
</dbReference>
<organism evidence="1 2">
    <name type="scientific">Sporosarcina quadrami</name>
    <dbReference type="NCBI Taxonomy" id="2762234"/>
    <lineage>
        <taxon>Bacteria</taxon>
        <taxon>Bacillati</taxon>
        <taxon>Bacillota</taxon>
        <taxon>Bacilli</taxon>
        <taxon>Bacillales</taxon>
        <taxon>Caryophanaceae</taxon>
        <taxon>Sporosarcina</taxon>
    </lineage>
</organism>